<protein>
    <submittedName>
        <fullName evidence="2">Uncharacterized protein</fullName>
    </submittedName>
</protein>
<dbReference type="Proteomes" id="UP000187609">
    <property type="component" value="Unassembled WGS sequence"/>
</dbReference>
<feature type="non-terminal residue" evidence="2">
    <location>
        <position position="118"/>
    </location>
</feature>
<evidence type="ECO:0000313" key="2">
    <source>
        <dbReference type="EMBL" id="OIT01009.1"/>
    </source>
</evidence>
<keyword evidence="3" id="KW-1185">Reference proteome</keyword>
<proteinExistence type="predicted"/>
<sequence>FIQFLFRLAETLFREPASQPLVNIGAPIAEPPQDGVGACNAHVLISLPPQSGGGAPIVEPPQGDGAGNAQVPILIPRQDGAGAPIPDPPQAGAGAGNAQIPQILPGAPESALLHGIVR</sequence>
<feature type="region of interest" description="Disordered" evidence="1">
    <location>
        <begin position="77"/>
        <end position="103"/>
    </location>
</feature>
<dbReference type="Gramene" id="OIT01009">
    <property type="protein sequence ID" value="OIT01009"/>
    <property type="gene ID" value="A4A49_59774"/>
</dbReference>
<comment type="caution">
    <text evidence="2">The sequence shown here is derived from an EMBL/GenBank/DDBJ whole genome shotgun (WGS) entry which is preliminary data.</text>
</comment>
<dbReference type="EMBL" id="MJEQ01037189">
    <property type="protein sequence ID" value="OIT01009.1"/>
    <property type="molecule type" value="Genomic_DNA"/>
</dbReference>
<evidence type="ECO:0000256" key="1">
    <source>
        <dbReference type="SAM" id="MobiDB-lite"/>
    </source>
</evidence>
<evidence type="ECO:0000313" key="3">
    <source>
        <dbReference type="Proteomes" id="UP000187609"/>
    </source>
</evidence>
<organism evidence="2 3">
    <name type="scientific">Nicotiana attenuata</name>
    <name type="common">Coyote tobacco</name>
    <dbReference type="NCBI Taxonomy" id="49451"/>
    <lineage>
        <taxon>Eukaryota</taxon>
        <taxon>Viridiplantae</taxon>
        <taxon>Streptophyta</taxon>
        <taxon>Embryophyta</taxon>
        <taxon>Tracheophyta</taxon>
        <taxon>Spermatophyta</taxon>
        <taxon>Magnoliopsida</taxon>
        <taxon>eudicotyledons</taxon>
        <taxon>Gunneridae</taxon>
        <taxon>Pentapetalae</taxon>
        <taxon>asterids</taxon>
        <taxon>lamiids</taxon>
        <taxon>Solanales</taxon>
        <taxon>Solanaceae</taxon>
        <taxon>Nicotianoideae</taxon>
        <taxon>Nicotianeae</taxon>
        <taxon>Nicotiana</taxon>
    </lineage>
</organism>
<accession>A0A1J6J125</accession>
<feature type="non-terminal residue" evidence="2">
    <location>
        <position position="1"/>
    </location>
</feature>
<feature type="compositionally biased region" description="Low complexity" evidence="1">
    <location>
        <begin position="78"/>
        <end position="103"/>
    </location>
</feature>
<feature type="region of interest" description="Disordered" evidence="1">
    <location>
        <begin position="51"/>
        <end position="70"/>
    </location>
</feature>
<gene>
    <name evidence="2" type="ORF">A4A49_59774</name>
</gene>
<reference evidence="2" key="1">
    <citation type="submission" date="2016-11" db="EMBL/GenBank/DDBJ databases">
        <title>The genome of Nicotiana attenuata.</title>
        <authorList>
            <person name="Xu S."/>
            <person name="Brockmoeller T."/>
            <person name="Gaquerel E."/>
            <person name="Navarro A."/>
            <person name="Kuhl H."/>
            <person name="Gase K."/>
            <person name="Ling Z."/>
            <person name="Zhou W."/>
            <person name="Kreitzer C."/>
            <person name="Stanke M."/>
            <person name="Tang H."/>
            <person name="Lyons E."/>
            <person name="Pandey P."/>
            <person name="Pandey S.P."/>
            <person name="Timmermann B."/>
            <person name="Baldwin I.T."/>
        </authorList>
    </citation>
    <scope>NUCLEOTIDE SEQUENCE [LARGE SCALE GENOMIC DNA]</scope>
    <source>
        <strain evidence="2">UT</strain>
    </source>
</reference>
<dbReference type="AlphaFoldDB" id="A0A1J6J125"/>
<name>A0A1J6J125_NICAT</name>